<dbReference type="SUPFAM" id="SSF52540">
    <property type="entry name" value="P-loop containing nucleoside triphosphate hydrolases"/>
    <property type="match status" value="1"/>
</dbReference>
<dbReference type="NCBIfam" id="TIGR02858">
    <property type="entry name" value="spore_III_AA"/>
    <property type="match status" value="1"/>
</dbReference>
<dbReference type="InterPro" id="IPR014217">
    <property type="entry name" value="Spore_III_AA"/>
</dbReference>
<dbReference type="EMBL" id="PSQG01000004">
    <property type="protein sequence ID" value="RCH45492.1"/>
    <property type="molecule type" value="Genomic_DNA"/>
</dbReference>
<reference evidence="4 5" key="1">
    <citation type="submission" date="2018-02" db="EMBL/GenBank/DDBJ databases">
        <title>Complete genome sequencing of Faecalibacterium prausnitzii strains isolated from the human gut.</title>
        <authorList>
            <person name="Fitzgerald B.C."/>
            <person name="Shkoporov A.N."/>
            <person name="Ross P.R."/>
            <person name="Hill C."/>
        </authorList>
    </citation>
    <scope>NUCLEOTIDE SEQUENCE [LARGE SCALE GENOMIC DNA]</scope>
    <source>
        <strain evidence="4 5">APC942/31-1</strain>
    </source>
</reference>
<dbReference type="GO" id="GO:0005524">
    <property type="term" value="F:ATP binding"/>
    <property type="evidence" value="ECO:0007669"/>
    <property type="project" value="UniProtKB-KW"/>
</dbReference>
<dbReference type="InterPro" id="IPR027417">
    <property type="entry name" value="P-loop_NTPase"/>
</dbReference>
<gene>
    <name evidence="4" type="primary">spoIIIAA</name>
    <name evidence="4" type="ORF">C4886_03980</name>
</gene>
<evidence type="ECO:0000259" key="3">
    <source>
        <dbReference type="SMART" id="SM00382"/>
    </source>
</evidence>
<dbReference type="PANTHER" id="PTHR20953">
    <property type="entry name" value="KINASE-RELATED"/>
    <property type="match status" value="1"/>
</dbReference>
<evidence type="ECO:0000256" key="1">
    <source>
        <dbReference type="ARBA" id="ARBA00022741"/>
    </source>
</evidence>
<feature type="domain" description="AAA+ ATPase" evidence="3">
    <location>
        <begin position="143"/>
        <end position="280"/>
    </location>
</feature>
<dbReference type="Proteomes" id="UP000253208">
    <property type="component" value="Unassembled WGS sequence"/>
</dbReference>
<dbReference type="SMART" id="SM00382">
    <property type="entry name" value="AAA"/>
    <property type="match status" value="1"/>
</dbReference>
<protein>
    <submittedName>
        <fullName evidence="4">Stage III sporulation protein AA</fullName>
    </submittedName>
</protein>
<accession>A0A367G454</accession>
<dbReference type="PANTHER" id="PTHR20953:SF3">
    <property type="entry name" value="P-LOOP CONTAINING NUCLEOSIDE TRIPHOSPHATE HYDROLASES SUPERFAMILY PROTEIN"/>
    <property type="match status" value="1"/>
</dbReference>
<dbReference type="RefSeq" id="WP_015524435.1">
    <property type="nucleotide sequence ID" value="NZ_PSQG01000004.1"/>
</dbReference>
<evidence type="ECO:0000313" key="5">
    <source>
        <dbReference type="Proteomes" id="UP000253208"/>
    </source>
</evidence>
<dbReference type="Gene3D" id="3.40.50.300">
    <property type="entry name" value="P-loop containing nucleotide triphosphate hydrolases"/>
    <property type="match status" value="1"/>
</dbReference>
<evidence type="ECO:0000256" key="2">
    <source>
        <dbReference type="ARBA" id="ARBA00022840"/>
    </source>
</evidence>
<proteinExistence type="predicted"/>
<keyword evidence="1" id="KW-0547">Nucleotide-binding</keyword>
<dbReference type="Pfam" id="PF19568">
    <property type="entry name" value="Spore_III_AA"/>
    <property type="match status" value="1"/>
</dbReference>
<comment type="caution">
    <text evidence="4">The sequence shown here is derived from an EMBL/GenBank/DDBJ whole genome shotgun (WGS) entry which is preliminary data.</text>
</comment>
<dbReference type="AlphaFoldDB" id="A0A367G454"/>
<sequence>MDANQIQNLFASNVRQLLVDADLDYDKLYEIRLRVGRPLFLTYDGGECFLRQKDTEPYLVTREDLKETLEYVSGYSLYAYEDEIRQGFLSVQGGHRVGVTGKVILDGNRIRGMKYISCINVRLAHEIQGCAEEVLPYIQTREQIMHTLIVSPPRCGKTTLLRDIIRQMSNGWGNISGVTVGVVDERSELAGCYQGIPQNDLGMRTDILDGCPKAEGMQMLIRSMSPVVVAVDELGKEEDFKAVESVIHCGCRLIATAHGASMEETLSQPFFRKLWEARVFQRYIFLGKHERAGIVEGIYDENGKCLCTGL</sequence>
<evidence type="ECO:0000313" key="4">
    <source>
        <dbReference type="EMBL" id="RCH45492.1"/>
    </source>
</evidence>
<dbReference type="InterPro" id="IPR003593">
    <property type="entry name" value="AAA+_ATPase"/>
</dbReference>
<keyword evidence="2" id="KW-0067">ATP-binding</keyword>
<dbReference type="InterPro" id="IPR045735">
    <property type="entry name" value="Spore_III_AA_AAA+_ATPase"/>
</dbReference>
<name>A0A367G454_9FIRM</name>
<organism evidence="4 5">
    <name type="scientific">Blautia obeum</name>
    <dbReference type="NCBI Taxonomy" id="40520"/>
    <lineage>
        <taxon>Bacteria</taxon>
        <taxon>Bacillati</taxon>
        <taxon>Bacillota</taxon>
        <taxon>Clostridia</taxon>
        <taxon>Lachnospirales</taxon>
        <taxon>Lachnospiraceae</taxon>
        <taxon>Blautia</taxon>
    </lineage>
</organism>